<name>A0A7G6YDR2_9MICO</name>
<dbReference type="KEGG" id="lse:F1C12_16925"/>
<sequence length="268" mass="27636">MGKRGRRAAQPAATAAIVLAGLSLVTGCTVTAAPHPPAHSARAVSSPAATAAATGTPYADEFLYLPPAGTVMGTGTLADVTGHATGHVTVSVAADLRFQVAITGFATSSAPGLVVALSVDRFGPTAGAPTVPAVDDPVGTTDGTTGDQVLPFDSDGRRDRGNLSYFNSVELVSDGTVIAAAPIAWTIPDFYPGLTLKDSGPKPYARGTVTSYAGQPASYTVWGNDNSQAVATRFGITQDQLFYLNPQLRRGDTELLRDTRLNLSIAYR</sequence>
<evidence type="ECO:0008006" key="4">
    <source>
        <dbReference type="Google" id="ProtNLM"/>
    </source>
</evidence>
<keyword evidence="1" id="KW-0732">Signal</keyword>
<reference evidence="3" key="1">
    <citation type="submission" date="2019-09" db="EMBL/GenBank/DDBJ databases">
        <title>Antimicrobial potential of Antarctic Bacteria.</title>
        <authorList>
            <person name="Benaud N."/>
            <person name="Edwards R.J."/>
            <person name="Ferrari B.C."/>
        </authorList>
    </citation>
    <scope>NUCLEOTIDE SEQUENCE [LARGE SCALE GENOMIC DNA]</scope>
    <source>
        <strain evidence="3">INR9</strain>
    </source>
</reference>
<evidence type="ECO:0000313" key="3">
    <source>
        <dbReference type="Proteomes" id="UP000515511"/>
    </source>
</evidence>
<proteinExistence type="predicted"/>
<evidence type="ECO:0000313" key="2">
    <source>
        <dbReference type="EMBL" id="QNE36627.1"/>
    </source>
</evidence>
<feature type="chain" id="PRO_5028995470" description="LysM domain-containing protein" evidence="1">
    <location>
        <begin position="33"/>
        <end position="268"/>
    </location>
</feature>
<evidence type="ECO:0000256" key="1">
    <source>
        <dbReference type="SAM" id="SignalP"/>
    </source>
</evidence>
<dbReference type="AlphaFoldDB" id="A0A7G6YDR2"/>
<dbReference type="Proteomes" id="UP000515511">
    <property type="component" value="Chromosome"/>
</dbReference>
<dbReference type="EMBL" id="CP043641">
    <property type="protein sequence ID" value="QNE36627.1"/>
    <property type="molecule type" value="Genomic_DNA"/>
</dbReference>
<gene>
    <name evidence="2" type="ORF">F1C12_16925</name>
</gene>
<organism evidence="2 3">
    <name type="scientific">Leifsonia shinshuensis</name>
    <dbReference type="NCBI Taxonomy" id="150026"/>
    <lineage>
        <taxon>Bacteria</taxon>
        <taxon>Bacillati</taxon>
        <taxon>Actinomycetota</taxon>
        <taxon>Actinomycetes</taxon>
        <taxon>Micrococcales</taxon>
        <taxon>Microbacteriaceae</taxon>
        <taxon>Leifsonia</taxon>
    </lineage>
</organism>
<dbReference type="RefSeq" id="WP_185276064.1">
    <property type="nucleotide sequence ID" value="NZ_CP043641.1"/>
</dbReference>
<accession>A0A7G6YDR2</accession>
<feature type="signal peptide" evidence="1">
    <location>
        <begin position="1"/>
        <end position="32"/>
    </location>
</feature>
<dbReference type="PROSITE" id="PS51257">
    <property type="entry name" value="PROKAR_LIPOPROTEIN"/>
    <property type="match status" value="1"/>
</dbReference>
<protein>
    <recommendedName>
        <fullName evidence="4">LysM domain-containing protein</fullName>
    </recommendedName>
</protein>